<name>A0A3N2PJZ5_SODAK</name>
<sequence>MSPRKHGTGAHKKAQQLEIGAGTRLHLGSRCLRGTSNSILGTPPASQPLTPDIQRDAFDRLASALLDSPTPEKRHPNGLASHPTNYAARASSRMLVKSESCLVPRGLNEPLHSDKHLRVLRSFSSQDPFDPRSAESRRPFPGCPPQTFFHPTRGQVHPPVHSSESGPLDSIPTPHLDLQEPQFNERGPNQPPKRRSQRRGLPGRLPTSSTAPLHGASGAQIMNSVTNQRDAQQKLRGMLSERGRMAASNSSKEPFTPRRSRVARLSQRISTKVSDVWSRIQGKGSEPATNILKISAPMELQGGYTGLPHPFRNLHVPQYFPDAITDAHSPVATVDLSDRIPIPSSTKPLATGWPPSPNPIQLAFNGEVVLPAAESNPFENTTEFDDDLEGVLPELPLAASTPRLRRKKAFRFDESPPIKRIKLGTSPAMAPPRESSSSTKHERVVGSKLARSSRSLNITPPIQLRPGDPEVLTKKHPSPSKSDLDGMAFRLRELGFRRREDDLDELARPMPRPWSSRETLAPRDKNQPIRRLGGKTEEGEESLTPVSTRKTRIPCPHGSTRSDPRLGLVNHPQDPKACEVDELALF</sequence>
<gene>
    <name evidence="2" type="ORF">SODALDRAFT_81761</name>
</gene>
<feature type="region of interest" description="Disordered" evidence="1">
    <location>
        <begin position="123"/>
        <end position="220"/>
    </location>
</feature>
<reference evidence="2 3" key="1">
    <citation type="journal article" date="2018" name="Mol. Ecol.">
        <title>The obligate alkalophilic soda-lake fungus Sodiomyces alkalinus has shifted to a protein diet.</title>
        <authorList>
            <person name="Grum-Grzhimaylo A.A."/>
            <person name="Falkoski D.L."/>
            <person name="van den Heuvel J."/>
            <person name="Valero-Jimenez C.A."/>
            <person name="Min B."/>
            <person name="Choi I.G."/>
            <person name="Lipzen A."/>
            <person name="Daum C.G."/>
            <person name="Aanen D.K."/>
            <person name="Tsang A."/>
            <person name="Henrissat B."/>
            <person name="Bilanenko E.N."/>
            <person name="de Vries R.P."/>
            <person name="van Kan J.A.L."/>
            <person name="Grigoriev I.V."/>
            <person name="Debets A.J.M."/>
        </authorList>
    </citation>
    <scope>NUCLEOTIDE SEQUENCE [LARGE SCALE GENOMIC DNA]</scope>
    <source>
        <strain evidence="2 3">F11</strain>
    </source>
</reference>
<dbReference type="EMBL" id="ML119066">
    <property type="protein sequence ID" value="ROT34636.1"/>
    <property type="molecule type" value="Genomic_DNA"/>
</dbReference>
<feature type="compositionally biased region" description="Basic and acidic residues" evidence="1">
    <location>
        <begin position="129"/>
        <end position="138"/>
    </location>
</feature>
<evidence type="ECO:0000313" key="2">
    <source>
        <dbReference type="EMBL" id="ROT34636.1"/>
    </source>
</evidence>
<feature type="region of interest" description="Disordered" evidence="1">
    <location>
        <begin position="1"/>
        <end position="24"/>
    </location>
</feature>
<feature type="region of interest" description="Disordered" evidence="1">
    <location>
        <begin position="421"/>
        <end position="484"/>
    </location>
</feature>
<dbReference type="GeneID" id="39584189"/>
<keyword evidence="3" id="KW-1185">Reference proteome</keyword>
<evidence type="ECO:0000313" key="3">
    <source>
        <dbReference type="Proteomes" id="UP000272025"/>
    </source>
</evidence>
<feature type="compositionally biased region" description="Basic residues" evidence="1">
    <location>
        <begin position="1"/>
        <end position="14"/>
    </location>
</feature>
<dbReference type="RefSeq" id="XP_028462442.1">
    <property type="nucleotide sequence ID" value="XM_028615712.1"/>
</dbReference>
<feature type="region of interest" description="Disordered" evidence="1">
    <location>
        <begin position="507"/>
        <end position="573"/>
    </location>
</feature>
<proteinExistence type="predicted"/>
<dbReference type="Proteomes" id="UP000272025">
    <property type="component" value="Unassembled WGS sequence"/>
</dbReference>
<dbReference type="OrthoDB" id="4207421at2759"/>
<evidence type="ECO:0000256" key="1">
    <source>
        <dbReference type="SAM" id="MobiDB-lite"/>
    </source>
</evidence>
<dbReference type="AlphaFoldDB" id="A0A3N2PJZ5"/>
<protein>
    <submittedName>
        <fullName evidence="2">Uncharacterized protein</fullName>
    </submittedName>
</protein>
<accession>A0A3N2PJZ5</accession>
<feature type="compositionally biased region" description="Polar residues" evidence="1">
    <location>
        <begin position="450"/>
        <end position="460"/>
    </location>
</feature>
<organism evidence="2 3">
    <name type="scientific">Sodiomyces alkalinus (strain CBS 110278 / VKM F-3762 / F11)</name>
    <name type="common">Alkaliphilic filamentous fungus</name>
    <dbReference type="NCBI Taxonomy" id="1314773"/>
    <lineage>
        <taxon>Eukaryota</taxon>
        <taxon>Fungi</taxon>
        <taxon>Dikarya</taxon>
        <taxon>Ascomycota</taxon>
        <taxon>Pezizomycotina</taxon>
        <taxon>Sordariomycetes</taxon>
        <taxon>Hypocreomycetidae</taxon>
        <taxon>Glomerellales</taxon>
        <taxon>Plectosphaerellaceae</taxon>
        <taxon>Sodiomyces</taxon>
    </lineage>
</organism>